<feature type="domain" description="YdbS-like PH" evidence="3">
    <location>
        <begin position="387"/>
        <end position="466"/>
    </location>
</feature>
<evidence type="ECO:0000313" key="5">
    <source>
        <dbReference type="Proteomes" id="UP000214606"/>
    </source>
</evidence>
<dbReference type="InterPro" id="IPR014529">
    <property type="entry name" value="UCP026631"/>
</dbReference>
<evidence type="ECO:0000259" key="3">
    <source>
        <dbReference type="Pfam" id="PF03703"/>
    </source>
</evidence>
<feature type="domain" description="YdbS-like PH" evidence="3">
    <location>
        <begin position="249"/>
        <end position="321"/>
    </location>
</feature>
<evidence type="ECO:0000313" key="4">
    <source>
        <dbReference type="EMBL" id="ASS89987.1"/>
    </source>
</evidence>
<feature type="transmembrane region" description="Helical" evidence="2">
    <location>
        <begin position="346"/>
        <end position="364"/>
    </location>
</feature>
<sequence>MMYDQKRLHPVAVLVKIAKAIKEIIVTNIFLFVTNIGNIRSFLLIGTILALILTIISSVLNWLKFTYRIEENEFRVEQGVFFKKNRYIPIERIQSINVTAGFIQRLFGVVKLEIETAGGMGEAEVELIAIRKEEAEQIRTIIKEQKRQIAQGEAEQDKLEEGRVLYKISFNELLITAATSSGLGVALSIVAFLSQFDEIIPYEKIFDKLEWIVHASVTMIVILCLIGLIIAWIISFIGVLLQYGDFTVREEAGQIIISSGIFEKKQISIPIDRIQAIKVTENWLRQPFGYATVHIESAGGGSDKDVETILFPLIRKKQVKEKVESFFHLTINETLHPVPRRALSRFLLRMLILSLLIAVPLCLFFKPWGYLSLILIPFALVLGYFQYKDTGWYLNGKELTLSFRVLNKTTVFFEKKRIQSLELKQSYFQRQKDLTSVQCSIISKSTGSFFAVKNLEEKDGMEIYKWFSRRSEGQV</sequence>
<feature type="transmembrane region" description="Helical" evidence="2">
    <location>
        <begin position="173"/>
        <end position="193"/>
    </location>
</feature>
<dbReference type="KEGG" id="apak:AP3564_06775"/>
<dbReference type="PIRSF" id="PIRSF026631">
    <property type="entry name" value="UCP026631"/>
    <property type="match status" value="1"/>
</dbReference>
<feature type="transmembrane region" description="Helical" evidence="2">
    <location>
        <begin position="370"/>
        <end position="387"/>
    </location>
</feature>
<protein>
    <recommendedName>
        <fullName evidence="3">YdbS-like PH domain-containing protein</fullName>
    </recommendedName>
</protein>
<keyword evidence="2" id="KW-0812">Transmembrane</keyword>
<dbReference type="PANTHER" id="PTHR34473">
    <property type="entry name" value="UPF0699 TRANSMEMBRANE PROTEIN YDBS"/>
    <property type="match status" value="1"/>
</dbReference>
<dbReference type="InterPro" id="IPR005182">
    <property type="entry name" value="YdbS-like_PH"/>
</dbReference>
<dbReference type="EMBL" id="CP017703">
    <property type="protein sequence ID" value="ASS89987.1"/>
    <property type="molecule type" value="Genomic_DNA"/>
</dbReference>
<feature type="coiled-coil region" evidence="1">
    <location>
        <begin position="135"/>
        <end position="162"/>
    </location>
</feature>
<proteinExistence type="predicted"/>
<dbReference type="Pfam" id="PF03703">
    <property type="entry name" value="bPH_2"/>
    <property type="match status" value="3"/>
</dbReference>
<feature type="transmembrane region" description="Helical" evidence="2">
    <location>
        <begin position="213"/>
        <end position="241"/>
    </location>
</feature>
<name>A0A223E408_9BACI</name>
<dbReference type="Proteomes" id="UP000214606">
    <property type="component" value="Chromosome"/>
</dbReference>
<evidence type="ECO:0000256" key="2">
    <source>
        <dbReference type="SAM" id="Phobius"/>
    </source>
</evidence>
<keyword evidence="2" id="KW-0472">Membrane</keyword>
<gene>
    <name evidence="4" type="ORF">AP3564_06775</name>
</gene>
<keyword evidence="2" id="KW-1133">Transmembrane helix</keyword>
<keyword evidence="1" id="KW-0175">Coiled coil</keyword>
<feature type="transmembrane region" description="Helical" evidence="2">
    <location>
        <begin position="42"/>
        <end position="63"/>
    </location>
</feature>
<evidence type="ECO:0000256" key="1">
    <source>
        <dbReference type="SAM" id="Coils"/>
    </source>
</evidence>
<feature type="transmembrane region" description="Helical" evidence="2">
    <location>
        <begin position="20"/>
        <end position="36"/>
    </location>
</feature>
<dbReference type="AlphaFoldDB" id="A0A223E408"/>
<accession>A0A223E408</accession>
<reference evidence="4 5" key="1">
    <citation type="submission" date="2016-10" db="EMBL/GenBank/DDBJ databases">
        <title>The whole genome sequencing and assembly of Aeribacillus pallidus KCTC3564 strain.</title>
        <authorList>
            <person name="Lee Y.-J."/>
            <person name="Park M.-K."/>
            <person name="Yi H."/>
            <person name="Bahn Y.-S."/>
            <person name="Kim J.F."/>
            <person name="Lee D.-W."/>
        </authorList>
    </citation>
    <scope>NUCLEOTIDE SEQUENCE [LARGE SCALE GENOMIC DNA]</scope>
    <source>
        <strain evidence="4 5">KCTC3564</strain>
    </source>
</reference>
<organism evidence="4 5">
    <name type="scientific">Aeribacillus pallidus</name>
    <dbReference type="NCBI Taxonomy" id="33936"/>
    <lineage>
        <taxon>Bacteria</taxon>
        <taxon>Bacillati</taxon>
        <taxon>Bacillota</taxon>
        <taxon>Bacilli</taxon>
        <taxon>Bacillales</taxon>
        <taxon>Bacillaceae</taxon>
        <taxon>Aeribacillus</taxon>
    </lineage>
</organism>
<dbReference type="PANTHER" id="PTHR34473:SF2">
    <property type="entry name" value="UPF0699 TRANSMEMBRANE PROTEIN YDBT"/>
    <property type="match status" value="1"/>
</dbReference>
<feature type="domain" description="YdbS-like PH" evidence="3">
    <location>
        <begin position="62"/>
        <end position="142"/>
    </location>
</feature>
<dbReference type="RefSeq" id="WP_094244991.1">
    <property type="nucleotide sequence ID" value="NZ_CP017703.1"/>
</dbReference>